<protein>
    <submittedName>
        <fullName evidence="3">Response regulator</fullName>
    </submittedName>
</protein>
<dbReference type="InterPro" id="IPR001789">
    <property type="entry name" value="Sig_transdc_resp-reg_receiver"/>
</dbReference>
<dbReference type="Pfam" id="PF00072">
    <property type="entry name" value="Response_reg"/>
    <property type="match status" value="1"/>
</dbReference>
<dbReference type="Proteomes" id="UP000322165">
    <property type="component" value="Unassembled WGS sequence"/>
</dbReference>
<organism evidence="3 4">
    <name type="scientific">Arenimonas fontis</name>
    <dbReference type="NCBI Taxonomy" id="2608255"/>
    <lineage>
        <taxon>Bacteria</taxon>
        <taxon>Pseudomonadati</taxon>
        <taxon>Pseudomonadota</taxon>
        <taxon>Gammaproteobacteria</taxon>
        <taxon>Lysobacterales</taxon>
        <taxon>Lysobacteraceae</taxon>
        <taxon>Arenimonas</taxon>
    </lineage>
</organism>
<feature type="domain" description="Response regulatory" evidence="2">
    <location>
        <begin position="8"/>
        <end position="136"/>
    </location>
</feature>
<dbReference type="CDD" id="cd17557">
    <property type="entry name" value="REC_Rcp-like"/>
    <property type="match status" value="1"/>
</dbReference>
<accession>A0A5B2ZDU4</accession>
<name>A0A5B2ZDU4_9GAMM</name>
<dbReference type="SMART" id="SM00448">
    <property type="entry name" value="REC"/>
    <property type="match status" value="1"/>
</dbReference>
<gene>
    <name evidence="3" type="ORF">F0415_05680</name>
</gene>
<proteinExistence type="predicted"/>
<reference evidence="3 4" key="2">
    <citation type="submission" date="2019-09" db="EMBL/GenBank/DDBJ databases">
        <authorList>
            <person name="Mazur A."/>
        </authorList>
    </citation>
    <scope>NUCLEOTIDE SEQUENCE [LARGE SCALE GENOMIC DNA]</scope>
    <source>
        <strain evidence="3 4">3729k</strain>
    </source>
</reference>
<evidence type="ECO:0000313" key="3">
    <source>
        <dbReference type="EMBL" id="KAA2285404.1"/>
    </source>
</evidence>
<dbReference type="PANTHER" id="PTHR44520">
    <property type="entry name" value="RESPONSE REGULATOR RCP1-RELATED"/>
    <property type="match status" value="1"/>
</dbReference>
<dbReference type="RefSeq" id="WP_149860231.1">
    <property type="nucleotide sequence ID" value="NZ_VUOD01000003.1"/>
</dbReference>
<dbReference type="AlphaFoldDB" id="A0A5B2ZDU4"/>
<evidence type="ECO:0000256" key="1">
    <source>
        <dbReference type="PROSITE-ProRule" id="PRU00169"/>
    </source>
</evidence>
<comment type="caution">
    <text evidence="3">The sequence shown here is derived from an EMBL/GenBank/DDBJ whole genome shotgun (WGS) entry which is preliminary data.</text>
</comment>
<keyword evidence="4" id="KW-1185">Reference proteome</keyword>
<sequence>MTVREDITILIAEDDPDDRLMAEEAFRECRMENPLHFVGDGEELMDYLRRRGRYSGASDHPEPGLILLDLNMPRKDGREALHEIKADPALRHIPVVVLSTSSAEEDVLRSYRDGGNSFITKPASFAGMLEVVRNLGRYWLETVDLPPAGDPGLP</sequence>
<reference evidence="3 4" key="1">
    <citation type="submission" date="2019-09" db="EMBL/GenBank/DDBJ databases">
        <title>Arenimonas chukotkensis sp. nov., a bacterium isolated from Chukotka hot spring, Arctic region, Russia.</title>
        <authorList>
            <person name="Zayulina K.S."/>
            <person name="Prokofeva M.I."/>
            <person name="Elcheninov A.G."/>
            <person name="Novikov A."/>
            <person name="Kochetkova T.V."/>
            <person name="Kublanov I.V."/>
        </authorList>
    </citation>
    <scope>NUCLEOTIDE SEQUENCE [LARGE SCALE GENOMIC DNA]</scope>
    <source>
        <strain evidence="3 4">3729k</strain>
    </source>
</reference>
<feature type="modified residue" description="4-aspartylphosphate" evidence="1">
    <location>
        <position position="69"/>
    </location>
</feature>
<dbReference type="EMBL" id="VUOD01000003">
    <property type="protein sequence ID" value="KAA2285404.1"/>
    <property type="molecule type" value="Genomic_DNA"/>
</dbReference>
<dbReference type="InterPro" id="IPR011006">
    <property type="entry name" value="CheY-like_superfamily"/>
</dbReference>
<dbReference type="Gene3D" id="3.40.50.2300">
    <property type="match status" value="1"/>
</dbReference>
<dbReference type="PROSITE" id="PS50110">
    <property type="entry name" value="RESPONSE_REGULATORY"/>
    <property type="match status" value="1"/>
</dbReference>
<dbReference type="SUPFAM" id="SSF52172">
    <property type="entry name" value="CheY-like"/>
    <property type="match status" value="1"/>
</dbReference>
<dbReference type="InterPro" id="IPR052893">
    <property type="entry name" value="TCS_response_regulator"/>
</dbReference>
<evidence type="ECO:0000313" key="4">
    <source>
        <dbReference type="Proteomes" id="UP000322165"/>
    </source>
</evidence>
<keyword evidence="1" id="KW-0597">Phosphoprotein</keyword>
<evidence type="ECO:0000259" key="2">
    <source>
        <dbReference type="PROSITE" id="PS50110"/>
    </source>
</evidence>
<dbReference type="PANTHER" id="PTHR44520:SF2">
    <property type="entry name" value="RESPONSE REGULATOR RCP1"/>
    <property type="match status" value="1"/>
</dbReference>
<dbReference type="GO" id="GO:0000160">
    <property type="term" value="P:phosphorelay signal transduction system"/>
    <property type="evidence" value="ECO:0007669"/>
    <property type="project" value="InterPro"/>
</dbReference>